<evidence type="ECO:0000313" key="3">
    <source>
        <dbReference type="Proteomes" id="UP000054047"/>
    </source>
</evidence>
<dbReference type="EMBL" id="KN729708">
    <property type="protein sequence ID" value="KIH61944.1"/>
    <property type="molecule type" value="Genomic_DNA"/>
</dbReference>
<feature type="region of interest" description="Disordered" evidence="1">
    <location>
        <begin position="59"/>
        <end position="86"/>
    </location>
</feature>
<feature type="compositionally biased region" description="Basic and acidic residues" evidence="1">
    <location>
        <begin position="77"/>
        <end position="86"/>
    </location>
</feature>
<dbReference type="Proteomes" id="UP000054047">
    <property type="component" value="Unassembled WGS sequence"/>
</dbReference>
<name>A0A0C2GSG6_9BILA</name>
<evidence type="ECO:0000256" key="1">
    <source>
        <dbReference type="SAM" id="MobiDB-lite"/>
    </source>
</evidence>
<organism evidence="2 3">
    <name type="scientific">Ancylostoma duodenale</name>
    <dbReference type="NCBI Taxonomy" id="51022"/>
    <lineage>
        <taxon>Eukaryota</taxon>
        <taxon>Metazoa</taxon>
        <taxon>Ecdysozoa</taxon>
        <taxon>Nematoda</taxon>
        <taxon>Chromadorea</taxon>
        <taxon>Rhabditida</taxon>
        <taxon>Rhabditina</taxon>
        <taxon>Rhabditomorpha</taxon>
        <taxon>Strongyloidea</taxon>
        <taxon>Ancylostomatidae</taxon>
        <taxon>Ancylostomatinae</taxon>
        <taxon>Ancylostoma</taxon>
    </lineage>
</organism>
<sequence>MNHEYISRSMAWLDQDEWNEYRTADGSGVTNAIEQIDGNSMPNGNHAIRKATTFATERKPVRNRTCSPTALGDAPAEDGKGPGRDETKTEAWYARMMESGELVIMGQNIDAKNIGRVSFYPKTQPSIFQRNSKSAYCCVITANGKESTITIANFFASNSVASEEDKEAEIEAAETGDWVNTEMKSETGVVFAYWI</sequence>
<proteinExistence type="predicted"/>
<accession>A0A0C2GSG6</accession>
<evidence type="ECO:0000313" key="2">
    <source>
        <dbReference type="EMBL" id="KIH61944.1"/>
    </source>
</evidence>
<gene>
    <name evidence="2" type="ORF">ANCDUO_07773</name>
</gene>
<reference evidence="2 3" key="1">
    <citation type="submission" date="2013-12" db="EMBL/GenBank/DDBJ databases">
        <title>Draft genome of the parsitic nematode Ancylostoma duodenale.</title>
        <authorList>
            <person name="Mitreva M."/>
        </authorList>
    </citation>
    <scope>NUCLEOTIDE SEQUENCE [LARGE SCALE GENOMIC DNA]</scope>
    <source>
        <strain evidence="2 3">Zhejiang</strain>
    </source>
</reference>
<protein>
    <submittedName>
        <fullName evidence="2">Uncharacterized protein</fullName>
    </submittedName>
</protein>
<keyword evidence="3" id="KW-1185">Reference proteome</keyword>
<dbReference type="AlphaFoldDB" id="A0A0C2GSG6"/>